<keyword evidence="1 5" id="KW-1277">Toxin-antitoxin system</keyword>
<protein>
    <recommendedName>
        <fullName evidence="5">Ribonuclease VapC</fullName>
        <shortName evidence="5">RNase VapC</shortName>
        <ecNumber evidence="5">3.1.-.-</ecNumber>
    </recommendedName>
    <alternativeName>
        <fullName evidence="5">Toxin VapC</fullName>
    </alternativeName>
</protein>
<comment type="cofactor">
    <cofactor evidence="5">
        <name>Mg(2+)</name>
        <dbReference type="ChEBI" id="CHEBI:18420"/>
    </cofactor>
</comment>
<comment type="caution">
    <text evidence="5">Lacks conserved residue(s) required for the propagation of feature annotation.</text>
</comment>
<keyword evidence="5" id="KW-0800">Toxin</keyword>
<evidence type="ECO:0000256" key="5">
    <source>
        <dbReference type="HAMAP-Rule" id="MF_00265"/>
    </source>
</evidence>
<dbReference type="Gene3D" id="3.40.50.1010">
    <property type="entry name" value="5'-nuclease"/>
    <property type="match status" value="1"/>
</dbReference>
<name>A0A211ZTD2_9PROT</name>
<evidence type="ECO:0000313" key="7">
    <source>
        <dbReference type="EMBL" id="OWJ68552.1"/>
    </source>
</evidence>
<feature type="binding site" evidence="5">
    <location>
        <position position="5"/>
    </location>
    <ligand>
        <name>Mg(2+)</name>
        <dbReference type="ChEBI" id="CHEBI:18420"/>
    </ligand>
</feature>
<feature type="domain" description="PIN" evidence="6">
    <location>
        <begin position="2"/>
        <end position="112"/>
    </location>
</feature>
<organism evidence="7 8">
    <name type="scientific">Inquilinus limosus</name>
    <dbReference type="NCBI Taxonomy" id="171674"/>
    <lineage>
        <taxon>Bacteria</taxon>
        <taxon>Pseudomonadati</taxon>
        <taxon>Pseudomonadota</taxon>
        <taxon>Alphaproteobacteria</taxon>
        <taxon>Rhodospirillales</taxon>
        <taxon>Rhodospirillaceae</taxon>
        <taxon>Inquilinus</taxon>
    </lineage>
</organism>
<evidence type="ECO:0000256" key="4">
    <source>
        <dbReference type="ARBA" id="ARBA00022801"/>
    </source>
</evidence>
<evidence type="ECO:0000259" key="6">
    <source>
        <dbReference type="Pfam" id="PF01850"/>
    </source>
</evidence>
<dbReference type="GO" id="GO:0000287">
    <property type="term" value="F:magnesium ion binding"/>
    <property type="evidence" value="ECO:0007669"/>
    <property type="project" value="UniProtKB-UniRule"/>
</dbReference>
<keyword evidence="8" id="KW-1185">Reference proteome</keyword>
<comment type="function">
    <text evidence="5">Toxic component of a toxin-antitoxin (TA) system. An RNase.</text>
</comment>
<evidence type="ECO:0000313" key="8">
    <source>
        <dbReference type="Proteomes" id="UP000196655"/>
    </source>
</evidence>
<dbReference type="AlphaFoldDB" id="A0A211ZTD2"/>
<comment type="caution">
    <text evidence="7">The sequence shown here is derived from an EMBL/GenBank/DDBJ whole genome shotgun (WGS) entry which is preliminary data.</text>
</comment>
<evidence type="ECO:0000256" key="1">
    <source>
        <dbReference type="ARBA" id="ARBA00022649"/>
    </source>
</evidence>
<dbReference type="EC" id="3.1.-.-" evidence="5"/>
<comment type="similarity">
    <text evidence="5">Belongs to the PINc/VapC protein family.</text>
</comment>
<dbReference type="GO" id="GO:0016787">
    <property type="term" value="F:hydrolase activity"/>
    <property type="evidence" value="ECO:0007669"/>
    <property type="project" value="UniProtKB-KW"/>
</dbReference>
<dbReference type="InterPro" id="IPR029060">
    <property type="entry name" value="PIN-like_dom_sf"/>
</dbReference>
<evidence type="ECO:0000256" key="3">
    <source>
        <dbReference type="ARBA" id="ARBA00022723"/>
    </source>
</evidence>
<evidence type="ECO:0000256" key="2">
    <source>
        <dbReference type="ARBA" id="ARBA00022722"/>
    </source>
</evidence>
<dbReference type="HAMAP" id="MF_00265">
    <property type="entry name" value="VapC_Nob1"/>
    <property type="match status" value="1"/>
</dbReference>
<keyword evidence="4 5" id="KW-0378">Hydrolase</keyword>
<gene>
    <name evidence="5" type="primary">vapC</name>
    <name evidence="7" type="ORF">BWR60_03845</name>
</gene>
<dbReference type="Pfam" id="PF01850">
    <property type="entry name" value="PIN"/>
    <property type="match status" value="1"/>
</dbReference>
<dbReference type="InterPro" id="IPR002716">
    <property type="entry name" value="PIN_dom"/>
</dbReference>
<proteinExistence type="inferred from homology"/>
<dbReference type="OrthoDB" id="329172at2"/>
<keyword evidence="3 5" id="KW-0479">Metal-binding</keyword>
<accession>A0A211ZTD2</accession>
<dbReference type="Proteomes" id="UP000196655">
    <property type="component" value="Unassembled WGS sequence"/>
</dbReference>
<dbReference type="GO" id="GO:0090729">
    <property type="term" value="F:toxin activity"/>
    <property type="evidence" value="ECO:0007669"/>
    <property type="project" value="UniProtKB-KW"/>
</dbReference>
<reference evidence="8" key="1">
    <citation type="submission" date="2017-05" db="EMBL/GenBank/DDBJ databases">
        <authorList>
            <person name="Macchi M."/>
            <person name="Festa S."/>
            <person name="Coppotelli B.M."/>
            <person name="Morelli I.S."/>
        </authorList>
    </citation>
    <scope>NUCLEOTIDE SEQUENCE [LARGE SCALE GENOMIC DNA]</scope>
    <source>
        <strain evidence="8">I</strain>
    </source>
</reference>
<keyword evidence="5" id="KW-0460">Magnesium</keyword>
<keyword evidence="2 5" id="KW-0540">Nuclease</keyword>
<dbReference type="EMBL" id="NHON01000004">
    <property type="protein sequence ID" value="OWJ68552.1"/>
    <property type="molecule type" value="Genomic_DNA"/>
</dbReference>
<dbReference type="InterPro" id="IPR022907">
    <property type="entry name" value="VapC_family"/>
</dbReference>
<dbReference type="RefSeq" id="WP_088149688.1">
    <property type="nucleotide sequence ID" value="NZ_NHON01000004.1"/>
</dbReference>
<dbReference type="GO" id="GO:0004540">
    <property type="term" value="F:RNA nuclease activity"/>
    <property type="evidence" value="ECO:0007669"/>
    <property type="project" value="InterPro"/>
</dbReference>
<dbReference type="SUPFAM" id="SSF88723">
    <property type="entry name" value="PIN domain-like"/>
    <property type="match status" value="1"/>
</dbReference>
<sequence length="127" mass="13596">MILLDTSVWVDHLRAGDEGVAALLDSGRVLSHPFVIGELALGHLRQRKTIIPALQNLPQASIATDAEVLLFIERNALAGLGIGYVDVHLLAATRLTAGSALWTRDKRLAGIAERLSLGWDEGKAGPK</sequence>